<protein>
    <submittedName>
        <fullName evidence="2">C2H2 type zinc-finger protein</fullName>
    </submittedName>
</protein>
<dbReference type="EMBL" id="BK015468">
    <property type="protein sequence ID" value="DAE08405.1"/>
    <property type="molecule type" value="Genomic_DNA"/>
</dbReference>
<name>A0A8S5PPF5_9CAUD</name>
<proteinExistence type="predicted"/>
<keyword evidence="2" id="KW-0862">Zinc</keyword>
<dbReference type="Pfam" id="PF05605">
    <property type="entry name" value="zf-Di19"/>
    <property type="match status" value="1"/>
</dbReference>
<keyword evidence="2" id="KW-0479">Metal-binding</keyword>
<dbReference type="InterPro" id="IPR008598">
    <property type="entry name" value="Di19_Zn-bd"/>
</dbReference>
<feature type="domain" description="Di19 zinc-binding" evidence="1">
    <location>
        <begin position="3"/>
        <end position="29"/>
    </location>
</feature>
<evidence type="ECO:0000313" key="2">
    <source>
        <dbReference type="EMBL" id="DAE08405.1"/>
    </source>
</evidence>
<reference evidence="2" key="1">
    <citation type="journal article" date="2021" name="Proc. Natl. Acad. Sci. U.S.A.">
        <title>A Catalog of Tens of Thousands of Viruses from Human Metagenomes Reveals Hidden Associations with Chronic Diseases.</title>
        <authorList>
            <person name="Tisza M.J."/>
            <person name="Buck C.B."/>
        </authorList>
    </citation>
    <scope>NUCLEOTIDE SEQUENCE</scope>
    <source>
        <strain evidence="2">CtOAf25</strain>
    </source>
</reference>
<evidence type="ECO:0000259" key="1">
    <source>
        <dbReference type="Pfam" id="PF05605"/>
    </source>
</evidence>
<sequence length="254" mass="30118">MKRYPCPYCSETYHRDNLVKHIERKHDDEIPEGYTAYRLVYDIVNNKHGHGNCTVCGNPTKWNEKRQKYERLCGNPKCYETVKKTYQKRMMKVYNKTHLLDDPKQQEKMLANRRISGKYKWSDGKEFTYTGKYELNLMKFLDEVLEFNSSEVIAPGPVLEYTYGGKTRHWITDFLLLPYNLIIEVKDGGKNPNTRTMTEYRAKQIAKEKMITNMGEYNYLRLTDNDFSQLFTMLAELKMQVVEDKVTPISRINK</sequence>
<dbReference type="GO" id="GO:0008270">
    <property type="term" value="F:zinc ion binding"/>
    <property type="evidence" value="ECO:0007669"/>
    <property type="project" value="UniProtKB-KW"/>
</dbReference>
<accession>A0A8S5PPF5</accession>
<keyword evidence="2" id="KW-0863">Zinc-finger</keyword>
<organism evidence="2">
    <name type="scientific">Podoviridae sp. ctOAf25</name>
    <dbReference type="NCBI Taxonomy" id="2825245"/>
    <lineage>
        <taxon>Viruses</taxon>
        <taxon>Duplodnaviria</taxon>
        <taxon>Heunggongvirae</taxon>
        <taxon>Uroviricota</taxon>
        <taxon>Caudoviricetes</taxon>
    </lineage>
</organism>